<evidence type="ECO:0008006" key="5">
    <source>
        <dbReference type="Google" id="ProtNLM"/>
    </source>
</evidence>
<accession>A0ABS5ADK6</accession>
<gene>
    <name evidence="3" type="ORF">JOF53_003535</name>
</gene>
<feature type="chain" id="PRO_5046464738" description="DUF3558 domain-containing protein" evidence="2">
    <location>
        <begin position="21"/>
        <end position="197"/>
    </location>
</feature>
<evidence type="ECO:0000256" key="2">
    <source>
        <dbReference type="SAM" id="SignalP"/>
    </source>
</evidence>
<dbReference type="InterPro" id="IPR024520">
    <property type="entry name" value="DUF3558"/>
</dbReference>
<dbReference type="PROSITE" id="PS51257">
    <property type="entry name" value="PROKAR_LIPOPROTEIN"/>
    <property type="match status" value="1"/>
</dbReference>
<evidence type="ECO:0000256" key="1">
    <source>
        <dbReference type="SAM" id="MobiDB-lite"/>
    </source>
</evidence>
<organism evidence="3 4">
    <name type="scientific">Crossiella equi</name>
    <dbReference type="NCBI Taxonomy" id="130796"/>
    <lineage>
        <taxon>Bacteria</taxon>
        <taxon>Bacillati</taxon>
        <taxon>Actinomycetota</taxon>
        <taxon>Actinomycetes</taxon>
        <taxon>Pseudonocardiales</taxon>
        <taxon>Pseudonocardiaceae</taxon>
        <taxon>Crossiella</taxon>
    </lineage>
</organism>
<feature type="region of interest" description="Disordered" evidence="1">
    <location>
        <begin position="27"/>
        <end position="53"/>
    </location>
</feature>
<feature type="compositionally biased region" description="Pro residues" evidence="1">
    <location>
        <begin position="27"/>
        <end position="38"/>
    </location>
</feature>
<dbReference type="Pfam" id="PF12079">
    <property type="entry name" value="DUF3558"/>
    <property type="match status" value="1"/>
</dbReference>
<name>A0ABS5ADK6_9PSEU</name>
<comment type="caution">
    <text evidence="3">The sequence shown here is derived from an EMBL/GenBank/DDBJ whole genome shotgun (WGS) entry which is preliminary data.</text>
</comment>
<dbReference type="Proteomes" id="UP001519363">
    <property type="component" value="Unassembled WGS sequence"/>
</dbReference>
<sequence>MRGLGPVLPTGLLPVCLLLAACTGTPPKPSTVPNPPPVVVETSPQVSLPPRPKEVKLDRADPCRLLTAAQRRTLGMDRPPVPGRYPVMGNAKICDFRDSTRALTVRLGLVLVQGVGVWLEETAQADARVTTVAGFPAVVVRTAEQTKFCNVEVDVAEGQFLDVQFGDAGNAHPPSLDSLCTSAQEVAGAAMSTLMAR</sequence>
<evidence type="ECO:0000313" key="3">
    <source>
        <dbReference type="EMBL" id="MBP2474663.1"/>
    </source>
</evidence>
<reference evidence="3 4" key="1">
    <citation type="submission" date="2021-03" db="EMBL/GenBank/DDBJ databases">
        <title>Sequencing the genomes of 1000 actinobacteria strains.</title>
        <authorList>
            <person name="Klenk H.-P."/>
        </authorList>
    </citation>
    <scope>NUCLEOTIDE SEQUENCE [LARGE SCALE GENOMIC DNA]</scope>
    <source>
        <strain evidence="3 4">DSM 44580</strain>
    </source>
</reference>
<dbReference type="EMBL" id="JAGIOO010000001">
    <property type="protein sequence ID" value="MBP2474663.1"/>
    <property type="molecule type" value="Genomic_DNA"/>
</dbReference>
<dbReference type="RefSeq" id="WP_086782969.1">
    <property type="nucleotide sequence ID" value="NZ_JAGIOO010000001.1"/>
</dbReference>
<feature type="signal peptide" evidence="2">
    <location>
        <begin position="1"/>
        <end position="20"/>
    </location>
</feature>
<evidence type="ECO:0000313" key="4">
    <source>
        <dbReference type="Proteomes" id="UP001519363"/>
    </source>
</evidence>
<keyword evidence="4" id="KW-1185">Reference proteome</keyword>
<proteinExistence type="predicted"/>
<protein>
    <recommendedName>
        <fullName evidence="5">DUF3558 domain-containing protein</fullName>
    </recommendedName>
</protein>
<keyword evidence="2" id="KW-0732">Signal</keyword>